<proteinExistence type="predicted"/>
<dbReference type="AlphaFoldDB" id="A0AAF0IFY2"/>
<feature type="region of interest" description="Disordered" evidence="1">
    <location>
        <begin position="56"/>
        <end position="127"/>
    </location>
</feature>
<evidence type="ECO:0000256" key="1">
    <source>
        <dbReference type="SAM" id="MobiDB-lite"/>
    </source>
</evidence>
<accession>A0AAF0IFY2</accession>
<feature type="region of interest" description="Disordered" evidence="1">
    <location>
        <begin position="240"/>
        <end position="264"/>
    </location>
</feature>
<dbReference type="PANTHER" id="PTHR39398:SF1">
    <property type="entry name" value="CSN8_PSMD8_EIF3K DOMAIN-CONTAINING PROTEIN"/>
    <property type="match status" value="1"/>
</dbReference>
<feature type="compositionally biased region" description="Basic residues" evidence="1">
    <location>
        <begin position="73"/>
        <end position="94"/>
    </location>
</feature>
<feature type="compositionally biased region" description="Basic and acidic residues" evidence="1">
    <location>
        <begin position="95"/>
        <end position="104"/>
    </location>
</feature>
<feature type="region of interest" description="Disordered" evidence="1">
    <location>
        <begin position="1"/>
        <end position="21"/>
    </location>
</feature>
<dbReference type="PANTHER" id="PTHR39398">
    <property type="entry name" value="YALI0F14311P"/>
    <property type="match status" value="1"/>
</dbReference>
<keyword evidence="3" id="KW-1185">Reference proteome</keyword>
<evidence type="ECO:0000313" key="2">
    <source>
        <dbReference type="EMBL" id="WEW55091.1"/>
    </source>
</evidence>
<evidence type="ECO:0008006" key="4">
    <source>
        <dbReference type="Google" id="ProtNLM"/>
    </source>
</evidence>
<organism evidence="2 3">
    <name type="scientific">Emydomyces testavorans</name>
    <dbReference type="NCBI Taxonomy" id="2070801"/>
    <lineage>
        <taxon>Eukaryota</taxon>
        <taxon>Fungi</taxon>
        <taxon>Dikarya</taxon>
        <taxon>Ascomycota</taxon>
        <taxon>Pezizomycotina</taxon>
        <taxon>Eurotiomycetes</taxon>
        <taxon>Eurotiomycetidae</taxon>
        <taxon>Onygenales</taxon>
        <taxon>Nannizziopsiaceae</taxon>
        <taxon>Emydomyces</taxon>
    </lineage>
</organism>
<sequence>MTVIKRLQQSRQMRTRRQHNQHMKNLMRMPPNIKLPRPQPLRHPHRIDHRTQNIQTPLQQQPPQPNLPAHPREPKHRQAMHDRKHRRQPHRDKHGRAERPPRRRSEARHRRNGGAAHAQQADHRPVEPLQARHAVESVVDAGDEAAGDEAHDADIVACVADVGHERGVVGDGVVEGAHGEAKGGAGEEAAKDCDVSVVCGFVARGDGGVEDEGDGEGEEGGKEVGVDVDGLVVDVEMAHRSAHSRTGSGWGRQKQPTDPLEQAGFVSKGDISLLDVRAQESYYRTIMDRYAQFCKDNSGNLDAAFASLPRNPSDDATKNPPVNFPQKPDPKKQSTQPIPQAAKELSILLVSLRKLREAILATAAKTPVPFSQDVHIFCVRTALLAAHPPSYYPPLERLLKHLHTRANPLGTSALSEFITYLILDYACRQGNLTAAFQLREKAKAKIAYQHDLVDHVLSALTHDNWVLFWRAREHGDGYVRSLMDWAADSMRLRALKSIGKSYLTVELGYLIESCTGRKNGCTWEELVQKQGLGWKKEEDKVIIRVRKSATGNTKPIAT</sequence>
<reference evidence="2" key="1">
    <citation type="submission" date="2023-03" db="EMBL/GenBank/DDBJ databases">
        <title>Emydomyces testavorans Genome Sequence.</title>
        <authorList>
            <person name="Hoyer L."/>
        </authorList>
    </citation>
    <scope>NUCLEOTIDE SEQUENCE</scope>
    <source>
        <strain evidence="2">16-2883</strain>
    </source>
</reference>
<dbReference type="Gene3D" id="1.25.40.990">
    <property type="match status" value="1"/>
</dbReference>
<evidence type="ECO:0000313" key="3">
    <source>
        <dbReference type="Proteomes" id="UP001219355"/>
    </source>
</evidence>
<name>A0AAF0IFY2_9EURO</name>
<protein>
    <recommendedName>
        <fullName evidence="4">CSN8/PSMD8/EIF3K domain-containing protein</fullName>
    </recommendedName>
</protein>
<dbReference type="Proteomes" id="UP001219355">
    <property type="component" value="Chromosome 1"/>
</dbReference>
<feature type="region of interest" description="Disordered" evidence="1">
    <location>
        <begin position="304"/>
        <end position="338"/>
    </location>
</feature>
<gene>
    <name evidence="2" type="ORF">PRK78_000519</name>
</gene>
<dbReference type="EMBL" id="CP120627">
    <property type="protein sequence ID" value="WEW55091.1"/>
    <property type="molecule type" value="Genomic_DNA"/>
</dbReference>